<reference evidence="2" key="1">
    <citation type="submission" date="2020-06" db="EMBL/GenBank/DDBJ databases">
        <authorList>
            <consortium name="Plant Systems Biology data submission"/>
        </authorList>
    </citation>
    <scope>NUCLEOTIDE SEQUENCE</scope>
    <source>
        <strain evidence="2">D6</strain>
    </source>
</reference>
<comment type="caution">
    <text evidence="2">The sequence shown here is derived from an EMBL/GenBank/DDBJ whole genome shotgun (WGS) entry which is preliminary data.</text>
</comment>
<feature type="compositionally biased region" description="Polar residues" evidence="1">
    <location>
        <begin position="12"/>
        <end position="21"/>
    </location>
</feature>
<protein>
    <submittedName>
        <fullName evidence="2">Uncharacterized protein</fullName>
    </submittedName>
</protein>
<proteinExistence type="predicted"/>
<gene>
    <name evidence="2" type="ORF">SEMRO_98_G050270.1</name>
</gene>
<dbReference type="Proteomes" id="UP001153069">
    <property type="component" value="Unassembled WGS sequence"/>
</dbReference>
<dbReference type="EMBL" id="CAICTM010000097">
    <property type="protein sequence ID" value="CAB9501018.1"/>
    <property type="molecule type" value="Genomic_DNA"/>
</dbReference>
<evidence type="ECO:0000313" key="3">
    <source>
        <dbReference type="Proteomes" id="UP001153069"/>
    </source>
</evidence>
<evidence type="ECO:0000313" key="2">
    <source>
        <dbReference type="EMBL" id="CAB9501018.1"/>
    </source>
</evidence>
<evidence type="ECO:0000256" key="1">
    <source>
        <dbReference type="SAM" id="MobiDB-lite"/>
    </source>
</evidence>
<organism evidence="2 3">
    <name type="scientific">Seminavis robusta</name>
    <dbReference type="NCBI Taxonomy" id="568900"/>
    <lineage>
        <taxon>Eukaryota</taxon>
        <taxon>Sar</taxon>
        <taxon>Stramenopiles</taxon>
        <taxon>Ochrophyta</taxon>
        <taxon>Bacillariophyta</taxon>
        <taxon>Bacillariophyceae</taxon>
        <taxon>Bacillariophycidae</taxon>
        <taxon>Naviculales</taxon>
        <taxon>Naviculaceae</taxon>
        <taxon>Seminavis</taxon>
    </lineage>
</organism>
<name>A0A9N8DDJ2_9STRA</name>
<dbReference type="AlphaFoldDB" id="A0A9N8DDJ2"/>
<accession>A0A9N8DDJ2</accession>
<keyword evidence="3" id="KW-1185">Reference proteome</keyword>
<feature type="region of interest" description="Disordered" evidence="1">
    <location>
        <begin position="1"/>
        <end position="25"/>
    </location>
</feature>
<sequence>MLEGFEVVPSPASRSNHNSKPSSRHRRDLLLQSIQVVPLLGITLPAKAAAPKVKPALAFETLSIAEQELRQAAKKYLPTSDYDGLRDFLATSELKNFETYSTAILSSKLLSEEDKKSIGTIRTYGVGADVQIMFGGLMAELDDTMVDEPNRGDVVKYMTRTIDALSEVLTICRNSGSF</sequence>
<dbReference type="OrthoDB" id="206761at2759"/>